<name>A0A5B7EBP3_PORTR</name>
<dbReference type="EMBL" id="VSRR010002449">
    <property type="protein sequence ID" value="MPC31501.1"/>
    <property type="molecule type" value="Genomic_DNA"/>
</dbReference>
<keyword evidence="2" id="KW-1185">Reference proteome</keyword>
<comment type="caution">
    <text evidence="1">The sequence shown here is derived from an EMBL/GenBank/DDBJ whole genome shotgun (WGS) entry which is preliminary data.</text>
</comment>
<organism evidence="1 2">
    <name type="scientific">Portunus trituberculatus</name>
    <name type="common">Swimming crab</name>
    <name type="synonym">Neptunus trituberculatus</name>
    <dbReference type="NCBI Taxonomy" id="210409"/>
    <lineage>
        <taxon>Eukaryota</taxon>
        <taxon>Metazoa</taxon>
        <taxon>Ecdysozoa</taxon>
        <taxon>Arthropoda</taxon>
        <taxon>Crustacea</taxon>
        <taxon>Multicrustacea</taxon>
        <taxon>Malacostraca</taxon>
        <taxon>Eumalacostraca</taxon>
        <taxon>Eucarida</taxon>
        <taxon>Decapoda</taxon>
        <taxon>Pleocyemata</taxon>
        <taxon>Brachyura</taxon>
        <taxon>Eubrachyura</taxon>
        <taxon>Portunoidea</taxon>
        <taxon>Portunidae</taxon>
        <taxon>Portuninae</taxon>
        <taxon>Portunus</taxon>
    </lineage>
</organism>
<evidence type="ECO:0000313" key="2">
    <source>
        <dbReference type="Proteomes" id="UP000324222"/>
    </source>
</evidence>
<dbReference type="Proteomes" id="UP000324222">
    <property type="component" value="Unassembled WGS sequence"/>
</dbReference>
<proteinExistence type="predicted"/>
<evidence type="ECO:0000313" key="1">
    <source>
        <dbReference type="EMBL" id="MPC31501.1"/>
    </source>
</evidence>
<sequence>MVASVSKPYVVVRGREGADYFQDGSKQGSLLLSPPPSLDGVVLARLDGITCRQGGVAAIHGRGARIRAATGPPLLTNGVRVPAQHRCLVRRPHAKPRQWRLKPYFIKGNRRFVPDTNLHLPRLNDTQLTKL</sequence>
<protein>
    <submittedName>
        <fullName evidence="1">Uncharacterized protein</fullName>
    </submittedName>
</protein>
<dbReference type="AlphaFoldDB" id="A0A5B7EBP3"/>
<reference evidence="1 2" key="1">
    <citation type="submission" date="2019-05" db="EMBL/GenBank/DDBJ databases">
        <title>Another draft genome of Portunus trituberculatus and its Hox gene families provides insights of decapod evolution.</title>
        <authorList>
            <person name="Jeong J.-H."/>
            <person name="Song I."/>
            <person name="Kim S."/>
            <person name="Choi T."/>
            <person name="Kim D."/>
            <person name="Ryu S."/>
            <person name="Kim W."/>
        </authorList>
    </citation>
    <scope>NUCLEOTIDE SEQUENCE [LARGE SCALE GENOMIC DNA]</scope>
    <source>
        <tissue evidence="1">Muscle</tissue>
    </source>
</reference>
<accession>A0A5B7EBP3</accession>
<gene>
    <name evidence="1" type="ORF">E2C01_024792</name>
</gene>